<dbReference type="GO" id="GO:0006357">
    <property type="term" value="P:regulation of transcription by RNA polymerase II"/>
    <property type="evidence" value="ECO:0007669"/>
    <property type="project" value="TreeGrafter"/>
</dbReference>
<gene>
    <name evidence="12" type="ORF">XAT740_LOCUS62592</name>
</gene>
<keyword evidence="5" id="KW-0862">Zinc</keyword>
<keyword evidence="13" id="KW-1185">Reference proteome</keyword>
<keyword evidence="8" id="KW-0539">Nucleus</keyword>
<proteinExistence type="predicted"/>
<keyword evidence="4 9" id="KW-0863">Zinc-finger</keyword>
<dbReference type="PANTHER" id="PTHR45993">
    <property type="entry name" value="B-CELL LYMPHOMA/LEUKEMIA 11"/>
    <property type="match status" value="1"/>
</dbReference>
<accession>A0A816HL01</accession>
<evidence type="ECO:0000256" key="7">
    <source>
        <dbReference type="ARBA" id="ARBA00023163"/>
    </source>
</evidence>
<feature type="region of interest" description="Disordered" evidence="10">
    <location>
        <begin position="45"/>
        <end position="72"/>
    </location>
</feature>
<evidence type="ECO:0000313" key="12">
    <source>
        <dbReference type="EMBL" id="CAF1687865.1"/>
    </source>
</evidence>
<evidence type="ECO:0000256" key="1">
    <source>
        <dbReference type="ARBA" id="ARBA00004123"/>
    </source>
</evidence>
<dbReference type="GO" id="GO:0005634">
    <property type="term" value="C:nucleus"/>
    <property type="evidence" value="ECO:0007669"/>
    <property type="project" value="UniProtKB-SubCell"/>
</dbReference>
<dbReference type="GO" id="GO:0008270">
    <property type="term" value="F:zinc ion binding"/>
    <property type="evidence" value="ECO:0007669"/>
    <property type="project" value="UniProtKB-KW"/>
</dbReference>
<sequence length="118" mass="13537">MKTHGRGGNEAFHCRYCSMPFSVASTLEKHMRRCDRNPQILAVFKQHQQQQQQTGSSSMTNSRRPTTDGKNEFYIETIEDNDDVMTDELASFAEIVDEQNDASLDDDVDDVDRTEENE</sequence>
<evidence type="ECO:0000256" key="3">
    <source>
        <dbReference type="ARBA" id="ARBA00022737"/>
    </source>
</evidence>
<comment type="caution">
    <text evidence="12">The sequence shown here is derived from an EMBL/GenBank/DDBJ whole genome shotgun (WGS) entry which is preliminary data.</text>
</comment>
<dbReference type="EMBL" id="CAJNOR010017853">
    <property type="protein sequence ID" value="CAF1687865.1"/>
    <property type="molecule type" value="Genomic_DNA"/>
</dbReference>
<evidence type="ECO:0000256" key="4">
    <source>
        <dbReference type="ARBA" id="ARBA00022771"/>
    </source>
</evidence>
<dbReference type="GO" id="GO:0003700">
    <property type="term" value="F:DNA-binding transcription factor activity"/>
    <property type="evidence" value="ECO:0007669"/>
    <property type="project" value="TreeGrafter"/>
</dbReference>
<protein>
    <recommendedName>
        <fullName evidence="11">C2H2-type domain-containing protein</fullName>
    </recommendedName>
</protein>
<evidence type="ECO:0000256" key="2">
    <source>
        <dbReference type="ARBA" id="ARBA00022723"/>
    </source>
</evidence>
<keyword evidence="7" id="KW-0804">Transcription</keyword>
<keyword evidence="2" id="KW-0479">Metal-binding</keyword>
<feature type="domain" description="C2H2-type" evidence="11">
    <location>
        <begin position="12"/>
        <end position="32"/>
    </location>
</feature>
<keyword evidence="3" id="KW-0677">Repeat</keyword>
<evidence type="ECO:0000256" key="8">
    <source>
        <dbReference type="ARBA" id="ARBA00023242"/>
    </source>
</evidence>
<evidence type="ECO:0000256" key="9">
    <source>
        <dbReference type="PROSITE-ProRule" id="PRU00042"/>
    </source>
</evidence>
<dbReference type="PANTHER" id="PTHR45993:SF6">
    <property type="entry name" value="C2H2-TYPE DOMAIN-CONTAINING PROTEIN"/>
    <property type="match status" value="1"/>
</dbReference>
<reference evidence="12" key="1">
    <citation type="submission" date="2021-02" db="EMBL/GenBank/DDBJ databases">
        <authorList>
            <person name="Nowell W R."/>
        </authorList>
    </citation>
    <scope>NUCLEOTIDE SEQUENCE</scope>
</reference>
<feature type="region of interest" description="Disordered" evidence="10">
    <location>
        <begin position="94"/>
        <end position="118"/>
    </location>
</feature>
<feature type="compositionally biased region" description="Polar residues" evidence="10">
    <location>
        <begin position="54"/>
        <end position="64"/>
    </location>
</feature>
<feature type="compositionally biased region" description="Acidic residues" evidence="10">
    <location>
        <begin position="95"/>
        <end position="118"/>
    </location>
</feature>
<evidence type="ECO:0000256" key="5">
    <source>
        <dbReference type="ARBA" id="ARBA00022833"/>
    </source>
</evidence>
<comment type="subcellular location">
    <subcellularLocation>
        <location evidence="1">Nucleus</location>
    </subcellularLocation>
</comment>
<evidence type="ECO:0000256" key="6">
    <source>
        <dbReference type="ARBA" id="ARBA00023015"/>
    </source>
</evidence>
<dbReference type="InterPro" id="IPR013087">
    <property type="entry name" value="Znf_C2H2_type"/>
</dbReference>
<keyword evidence="6" id="KW-0805">Transcription regulation</keyword>
<evidence type="ECO:0000259" key="11">
    <source>
        <dbReference type="PROSITE" id="PS50157"/>
    </source>
</evidence>
<name>A0A816HL01_ADIRI</name>
<dbReference type="InterPro" id="IPR051497">
    <property type="entry name" value="Dev/Hematopoietic_TF"/>
</dbReference>
<dbReference type="Proteomes" id="UP000663828">
    <property type="component" value="Unassembled WGS sequence"/>
</dbReference>
<evidence type="ECO:0000313" key="13">
    <source>
        <dbReference type="Proteomes" id="UP000663828"/>
    </source>
</evidence>
<organism evidence="12 13">
    <name type="scientific">Adineta ricciae</name>
    <name type="common">Rotifer</name>
    <dbReference type="NCBI Taxonomy" id="249248"/>
    <lineage>
        <taxon>Eukaryota</taxon>
        <taxon>Metazoa</taxon>
        <taxon>Spiralia</taxon>
        <taxon>Gnathifera</taxon>
        <taxon>Rotifera</taxon>
        <taxon>Eurotatoria</taxon>
        <taxon>Bdelloidea</taxon>
        <taxon>Adinetida</taxon>
        <taxon>Adinetidae</taxon>
        <taxon>Adineta</taxon>
    </lineage>
</organism>
<dbReference type="GO" id="GO:0000978">
    <property type="term" value="F:RNA polymerase II cis-regulatory region sequence-specific DNA binding"/>
    <property type="evidence" value="ECO:0007669"/>
    <property type="project" value="TreeGrafter"/>
</dbReference>
<dbReference type="PROSITE" id="PS50157">
    <property type="entry name" value="ZINC_FINGER_C2H2_2"/>
    <property type="match status" value="1"/>
</dbReference>
<dbReference type="AlphaFoldDB" id="A0A816HL01"/>
<evidence type="ECO:0000256" key="10">
    <source>
        <dbReference type="SAM" id="MobiDB-lite"/>
    </source>
</evidence>